<organism evidence="1 2">
    <name type="scientific">Promethearchaeum syntrophicum</name>
    <dbReference type="NCBI Taxonomy" id="2594042"/>
    <lineage>
        <taxon>Archaea</taxon>
        <taxon>Promethearchaeati</taxon>
        <taxon>Promethearchaeota</taxon>
        <taxon>Promethearchaeia</taxon>
        <taxon>Promethearchaeales</taxon>
        <taxon>Promethearchaeaceae</taxon>
        <taxon>Promethearchaeum</taxon>
    </lineage>
</organism>
<keyword evidence="2" id="KW-1185">Reference proteome</keyword>
<evidence type="ECO:0000313" key="2">
    <source>
        <dbReference type="Proteomes" id="UP000321408"/>
    </source>
</evidence>
<evidence type="ECO:0000313" key="1">
    <source>
        <dbReference type="EMBL" id="XDF89308.1"/>
    </source>
</evidence>
<dbReference type="Proteomes" id="UP000321408">
    <property type="component" value="Chromosome"/>
</dbReference>
<name>A0AC61ZU30_9ARCH</name>
<reference evidence="1 2" key="2">
    <citation type="journal article" date="2024" name="Int. J. Syst. Evol. Microbiol.">
        <title>Promethearchaeum syntrophicum gen. nov., sp. nov., an anaerobic, obligately syntrophic archaeon, the first isolate of the lineage 'Asgard' archaea, and proposal of the new archaeal phylum Promethearchaeota phyl. nov. and kingdom Promethearchaeati regn. nov.</title>
        <authorList>
            <person name="Imachi H."/>
            <person name="Nobu M.K."/>
            <person name="Kato S."/>
            <person name="Takaki Y."/>
            <person name="Miyazaki M."/>
            <person name="Miyata M."/>
            <person name="Ogawara M."/>
            <person name="Saito Y."/>
            <person name="Sakai S."/>
            <person name="Tahara Y.O."/>
            <person name="Takano Y."/>
            <person name="Tasumi E."/>
            <person name="Uematsu K."/>
            <person name="Yoshimura T."/>
            <person name="Itoh T."/>
            <person name="Ohkuma M."/>
            <person name="Takai K."/>
        </authorList>
    </citation>
    <scope>NUCLEOTIDE SEQUENCE [LARGE SCALE GENOMIC DNA]</scope>
    <source>
        <strain evidence="1 2">MK-D1</strain>
    </source>
</reference>
<accession>A0AC61ZU30</accession>
<protein>
    <submittedName>
        <fullName evidence="1">Uncharacterized protein</fullName>
    </submittedName>
</protein>
<sequence>MIESLNIQKNQGEFYKFDYTSIISQAIQYLINTSKSQTISFTCKSLKKRVREESGIVLSGCKIRFGLYELLSKYRIKIDRSRQKYRYFLDNPIFKMN</sequence>
<proteinExistence type="predicted"/>
<reference evidence="1 2" key="1">
    <citation type="journal article" date="2020" name="Nature">
        <title>Isolation of an archaeon at the prokaryote-eukaryote interface.</title>
        <authorList>
            <person name="Imachi H."/>
            <person name="Nobu M.K."/>
            <person name="Nakahara N."/>
            <person name="Morono Y."/>
            <person name="Ogawara M."/>
            <person name="Takaki Y."/>
            <person name="Takano Y."/>
            <person name="Uematsu K."/>
            <person name="Ikuta T."/>
            <person name="Ito M."/>
            <person name="Matsui Y."/>
            <person name="Miyazaki M."/>
            <person name="Murata K."/>
            <person name="Saito Y."/>
            <person name="Sakai S."/>
            <person name="Song C."/>
            <person name="Tasumi E."/>
            <person name="Yamanaka Y."/>
            <person name="Yamaguchi T."/>
            <person name="Kamagata Y."/>
            <person name="Tamaki H."/>
            <person name="Takai K."/>
        </authorList>
    </citation>
    <scope>NUCLEOTIDE SEQUENCE [LARGE SCALE GENOMIC DNA]</scope>
    <source>
        <strain evidence="1 2">MK-D1</strain>
    </source>
</reference>
<dbReference type="EMBL" id="CP042905">
    <property type="protein sequence ID" value="XDF89308.1"/>
    <property type="molecule type" value="Genomic_DNA"/>
</dbReference>
<gene>
    <name evidence="1" type="ORF">DSAG12_04395</name>
</gene>